<evidence type="ECO:0000256" key="2">
    <source>
        <dbReference type="ARBA" id="ARBA00022490"/>
    </source>
</evidence>
<feature type="binding site" evidence="9">
    <location>
        <begin position="168"/>
        <end position="169"/>
    </location>
    <ligand>
        <name>(S)-2,3,4,5-tetrahydrodipicolinate</name>
        <dbReference type="ChEBI" id="CHEBI:16845"/>
    </ligand>
</feature>
<accession>A0A8J7YX69</accession>
<comment type="caution">
    <text evidence="13">The sequence shown here is derived from an EMBL/GenBank/DDBJ whole genome shotgun (WGS) entry which is preliminary data.</text>
</comment>
<dbReference type="GO" id="GO:0008839">
    <property type="term" value="F:4-hydroxy-tetrahydrodipicolinate reductase"/>
    <property type="evidence" value="ECO:0007669"/>
    <property type="project" value="UniProtKB-UniRule"/>
</dbReference>
<feature type="active site" description="Proton donor" evidence="9">
    <location>
        <position position="162"/>
    </location>
</feature>
<dbReference type="EC" id="1.17.1.8" evidence="9 10"/>
<dbReference type="HAMAP" id="MF_00102">
    <property type="entry name" value="DapB"/>
    <property type="match status" value="1"/>
</dbReference>
<feature type="active site" description="Proton donor/acceptor" evidence="9">
    <location>
        <position position="158"/>
    </location>
</feature>
<feature type="domain" description="Dihydrodipicolinate reductase C-terminal" evidence="12">
    <location>
        <begin position="130"/>
        <end position="246"/>
    </location>
</feature>
<dbReference type="EMBL" id="JAACQH010000018">
    <property type="protein sequence ID" value="NCS91028.1"/>
    <property type="molecule type" value="Genomic_DNA"/>
</dbReference>
<dbReference type="GO" id="GO:0016726">
    <property type="term" value="F:oxidoreductase activity, acting on CH or CH2 groups, NAD or NADP as acceptor"/>
    <property type="evidence" value="ECO:0007669"/>
    <property type="project" value="UniProtKB-UniRule"/>
</dbReference>
<evidence type="ECO:0000256" key="10">
    <source>
        <dbReference type="NCBIfam" id="TIGR00036"/>
    </source>
</evidence>
<protein>
    <recommendedName>
        <fullName evidence="9 10">4-hydroxy-tetrahydrodipicolinate reductase</fullName>
        <shortName evidence="9">HTPA reductase</shortName>
        <ecNumber evidence="9 10">1.17.1.8</ecNumber>
    </recommendedName>
</protein>
<comment type="subcellular location">
    <subcellularLocation>
        <location evidence="9">Cytoplasm</location>
    </subcellularLocation>
</comment>
<dbReference type="GO" id="GO:0051287">
    <property type="term" value="F:NAD binding"/>
    <property type="evidence" value="ECO:0007669"/>
    <property type="project" value="UniProtKB-UniRule"/>
</dbReference>
<dbReference type="NCBIfam" id="TIGR00036">
    <property type="entry name" value="dapB"/>
    <property type="match status" value="1"/>
</dbReference>
<keyword evidence="6 9" id="KW-0560">Oxidoreductase</keyword>
<dbReference type="InterPro" id="IPR022663">
    <property type="entry name" value="DapB_C"/>
</dbReference>
<feature type="binding site" evidence="9">
    <location>
        <begin position="124"/>
        <end position="127"/>
    </location>
    <ligand>
        <name>NAD(+)</name>
        <dbReference type="ChEBI" id="CHEBI:57540"/>
    </ligand>
</feature>
<evidence type="ECO:0000256" key="7">
    <source>
        <dbReference type="ARBA" id="ARBA00023027"/>
    </source>
</evidence>
<feature type="binding site" evidence="9">
    <location>
        <position position="159"/>
    </location>
    <ligand>
        <name>(S)-2,3,4,5-tetrahydrodipicolinate</name>
        <dbReference type="ChEBI" id="CHEBI:16845"/>
    </ligand>
</feature>
<name>A0A8J7YX69_9ARCH</name>
<reference evidence="13" key="1">
    <citation type="submission" date="2019-11" db="EMBL/GenBank/DDBJ databases">
        <title>Lipid analysis of CO2-rich subsurface aquifers suggests an autotrophy-based deep biosphere with lysolipids enriched in CPR bacteria.</title>
        <authorList>
            <person name="Probst A.J."/>
            <person name="Elling F.J."/>
            <person name="Castelle C.J."/>
            <person name="Zhu Q."/>
            <person name="Elvert M."/>
            <person name="Birarda G."/>
            <person name="Holman H.-Y."/>
            <person name="Lane K.R."/>
            <person name="Ladd B."/>
            <person name="Ryan M.C."/>
            <person name="Woyke T."/>
            <person name="Hinrichs K.-U."/>
            <person name="Banfield J.F."/>
        </authorList>
    </citation>
    <scope>NUCLEOTIDE SEQUENCE</scope>
    <source>
        <strain evidence="13">CG_2015-01_33_1645</strain>
        <strain evidence="14">CG_2015-04_33_537</strain>
    </source>
</reference>
<proteinExistence type="inferred from homology"/>
<comment type="catalytic activity">
    <reaction evidence="9">
        <text>(S)-2,3,4,5-tetrahydrodipicolinate + NAD(+) + H2O = (2S,4S)-4-hydroxy-2,3,4,5-tetrahydrodipicolinate + NADH + H(+)</text>
        <dbReference type="Rhea" id="RHEA:35323"/>
        <dbReference type="ChEBI" id="CHEBI:15377"/>
        <dbReference type="ChEBI" id="CHEBI:15378"/>
        <dbReference type="ChEBI" id="CHEBI:16845"/>
        <dbReference type="ChEBI" id="CHEBI:57540"/>
        <dbReference type="ChEBI" id="CHEBI:57945"/>
        <dbReference type="ChEBI" id="CHEBI:67139"/>
        <dbReference type="EC" id="1.17.1.8"/>
    </reaction>
</comment>
<organism evidence="13 15">
    <name type="scientific">Candidatus Altarchaeum hamiconexum</name>
    <dbReference type="NCBI Taxonomy" id="1803513"/>
    <lineage>
        <taxon>Archaea</taxon>
        <taxon>Candidatus Altarchaeota</taxon>
        <taxon>Candidatus Altiarchaeia</taxon>
        <taxon>Candidatus Altarchaeales</taxon>
        <taxon>Candidatus Altarchaeaceae</taxon>
        <taxon>Candidatus Altarchaeum</taxon>
    </lineage>
</organism>
<dbReference type="Gene3D" id="3.30.360.10">
    <property type="entry name" value="Dihydrodipicolinate Reductase, domain 2"/>
    <property type="match status" value="1"/>
</dbReference>
<dbReference type="PROSITE" id="PS01298">
    <property type="entry name" value="DAPB"/>
    <property type="match status" value="1"/>
</dbReference>
<dbReference type="Proteomes" id="UP000768163">
    <property type="component" value="Unassembled WGS sequence"/>
</dbReference>
<sequence>MEETKIGIIGFGRMGQMIARLTETKNFEISCVFDVKNVGTGIGNFIRTKNEVKISNIEDLDEILNETTPDVVIDFSSADACVKNLKTVVKNKINAVIGTTGFSEEQKDELKELIRENNIGAVISPNMSAGVNIFWKIIEESGKMLKNYGFDVEITEAHHDQKKDAPSGTAKKMKEILKEIYNKEIPTHSIRLGTIPGTHETIFAGYDEIIEIKHIAYSREIFANGALLASEFIKGKKGIYNMQDVIKNRRD</sequence>
<dbReference type="InterPro" id="IPR000846">
    <property type="entry name" value="DapB_N"/>
</dbReference>
<dbReference type="AlphaFoldDB" id="A0A8J7YX69"/>
<keyword evidence="4 9" id="KW-0521">NADP</keyword>
<evidence type="ECO:0000259" key="12">
    <source>
        <dbReference type="Pfam" id="PF05173"/>
    </source>
</evidence>
<dbReference type="InterPro" id="IPR022664">
    <property type="entry name" value="DapB_N_CS"/>
</dbReference>
<comment type="function">
    <text evidence="9">Catalyzes the conversion of 4-hydroxy-tetrahydrodipicolinate (HTPA) to tetrahydrodipicolinate.</text>
</comment>
<feature type="binding site" evidence="9">
    <location>
        <position position="49"/>
    </location>
    <ligand>
        <name>NADP(+)</name>
        <dbReference type="ChEBI" id="CHEBI:58349"/>
    </ligand>
</feature>
<comment type="subunit">
    <text evidence="9">Homotetramer.</text>
</comment>
<comment type="catalytic activity">
    <reaction evidence="9">
        <text>(S)-2,3,4,5-tetrahydrodipicolinate + NADP(+) + H2O = (2S,4S)-4-hydroxy-2,3,4,5-tetrahydrodipicolinate + NADPH + H(+)</text>
        <dbReference type="Rhea" id="RHEA:35331"/>
        <dbReference type="ChEBI" id="CHEBI:15377"/>
        <dbReference type="ChEBI" id="CHEBI:15378"/>
        <dbReference type="ChEBI" id="CHEBI:16845"/>
        <dbReference type="ChEBI" id="CHEBI:57783"/>
        <dbReference type="ChEBI" id="CHEBI:58349"/>
        <dbReference type="ChEBI" id="CHEBI:67139"/>
        <dbReference type="EC" id="1.17.1.8"/>
    </reaction>
</comment>
<evidence type="ECO:0000256" key="4">
    <source>
        <dbReference type="ARBA" id="ARBA00022857"/>
    </source>
</evidence>
<gene>
    <name evidence="9 13" type="primary">dapB</name>
    <name evidence="14" type="ORF">GW779_01195</name>
    <name evidence="13" type="ORF">GW910_06120</name>
</gene>
<dbReference type="Pfam" id="PF05173">
    <property type="entry name" value="DapB_C"/>
    <property type="match status" value="1"/>
</dbReference>
<dbReference type="GO" id="GO:0005829">
    <property type="term" value="C:cytosol"/>
    <property type="evidence" value="ECO:0007669"/>
    <property type="project" value="TreeGrafter"/>
</dbReference>
<keyword evidence="7 9" id="KW-0520">NAD</keyword>
<evidence type="ECO:0000313" key="14">
    <source>
        <dbReference type="EMBL" id="NCS91028.1"/>
    </source>
</evidence>
<comment type="pathway">
    <text evidence="9">Amino-acid biosynthesis; L-lysine biosynthesis via DAP pathway; (S)-tetrahydrodipicolinate from L-aspartate: step 4/4.</text>
</comment>
<evidence type="ECO:0000256" key="5">
    <source>
        <dbReference type="ARBA" id="ARBA00022915"/>
    </source>
</evidence>
<dbReference type="EMBL" id="JAACVF010000179">
    <property type="protein sequence ID" value="NCN65615.1"/>
    <property type="molecule type" value="Genomic_DNA"/>
</dbReference>
<evidence type="ECO:0000256" key="3">
    <source>
        <dbReference type="ARBA" id="ARBA00022605"/>
    </source>
</evidence>
<evidence type="ECO:0000256" key="1">
    <source>
        <dbReference type="ARBA" id="ARBA00006642"/>
    </source>
</evidence>
<feature type="binding site" evidence="9">
    <location>
        <begin position="98"/>
        <end position="100"/>
    </location>
    <ligand>
        <name>NAD(+)</name>
        <dbReference type="ChEBI" id="CHEBI:57540"/>
    </ligand>
</feature>
<dbReference type="SUPFAM" id="SSF51735">
    <property type="entry name" value="NAD(P)-binding Rossmann-fold domains"/>
    <property type="match status" value="1"/>
</dbReference>
<comment type="caution">
    <text evidence="9">Was originally thought to be a dihydrodipicolinate reductase (DHDPR), catalyzing the conversion of dihydrodipicolinate to tetrahydrodipicolinate. However, it was shown in E.coli that the substrate of the enzymatic reaction is not dihydrodipicolinate (DHDP) but in fact (2S,4S)-4-hydroxy-2,3,4,5-tetrahydrodipicolinic acid (HTPA), the product released by the DapA-catalyzed reaction.</text>
</comment>
<dbReference type="UniPathway" id="UPA00034">
    <property type="reaction ID" value="UER00018"/>
</dbReference>
<evidence type="ECO:0000256" key="6">
    <source>
        <dbReference type="ARBA" id="ARBA00023002"/>
    </source>
</evidence>
<dbReference type="CDD" id="cd02274">
    <property type="entry name" value="DHDPR_N"/>
    <property type="match status" value="1"/>
</dbReference>
<dbReference type="InterPro" id="IPR036291">
    <property type="entry name" value="NAD(P)-bd_dom_sf"/>
</dbReference>
<keyword evidence="3 9" id="KW-0028">Amino-acid biosynthesis</keyword>
<feature type="domain" description="Dihydrodipicolinate reductase N-terminal" evidence="11">
    <location>
        <begin position="5"/>
        <end position="127"/>
    </location>
</feature>
<dbReference type="GO" id="GO:0009089">
    <property type="term" value="P:lysine biosynthetic process via diaminopimelate"/>
    <property type="evidence" value="ECO:0007669"/>
    <property type="project" value="UniProtKB-UniRule"/>
</dbReference>
<keyword evidence="8 9" id="KW-0457">Lysine biosynthesis</keyword>
<dbReference type="GO" id="GO:0019877">
    <property type="term" value="P:diaminopimelate biosynthetic process"/>
    <property type="evidence" value="ECO:0007669"/>
    <property type="project" value="UniProtKB-UniRule"/>
</dbReference>
<dbReference type="InterPro" id="IPR023940">
    <property type="entry name" value="DHDPR_bac"/>
</dbReference>
<dbReference type="PANTHER" id="PTHR20836">
    <property type="entry name" value="DIHYDRODIPICOLINATE REDUCTASE"/>
    <property type="match status" value="1"/>
</dbReference>
<evidence type="ECO:0000259" key="11">
    <source>
        <dbReference type="Pfam" id="PF01113"/>
    </source>
</evidence>
<comment type="caution">
    <text evidence="9">Lacks conserved residue(s) required for the propagation of feature annotation.</text>
</comment>
<keyword evidence="2 9" id="KW-0963">Cytoplasm</keyword>
<dbReference type="Pfam" id="PF01113">
    <property type="entry name" value="DapB_N"/>
    <property type="match status" value="1"/>
</dbReference>
<dbReference type="PANTHER" id="PTHR20836:SF7">
    <property type="entry name" value="4-HYDROXY-TETRAHYDRODIPICOLINATE REDUCTASE"/>
    <property type="match status" value="1"/>
</dbReference>
<comment type="similarity">
    <text evidence="1 9">Belongs to the DapB family.</text>
</comment>
<dbReference type="SUPFAM" id="SSF55347">
    <property type="entry name" value="Glyceraldehyde-3-phosphate dehydrogenase-like, C-terminal domain"/>
    <property type="match status" value="1"/>
</dbReference>
<evidence type="ECO:0000313" key="13">
    <source>
        <dbReference type="EMBL" id="NCN65615.1"/>
    </source>
</evidence>
<dbReference type="PIRSF" id="PIRSF000161">
    <property type="entry name" value="DHPR"/>
    <property type="match status" value="1"/>
</dbReference>
<evidence type="ECO:0000256" key="9">
    <source>
        <dbReference type="HAMAP-Rule" id="MF_00102"/>
    </source>
</evidence>
<dbReference type="Proteomes" id="UP000738826">
    <property type="component" value="Unassembled WGS sequence"/>
</dbReference>
<evidence type="ECO:0000256" key="8">
    <source>
        <dbReference type="ARBA" id="ARBA00023154"/>
    </source>
</evidence>
<evidence type="ECO:0000313" key="15">
    <source>
        <dbReference type="Proteomes" id="UP000768163"/>
    </source>
</evidence>
<keyword evidence="5 9" id="KW-0220">Diaminopimelate biosynthesis</keyword>
<dbReference type="GO" id="GO:0050661">
    <property type="term" value="F:NADP binding"/>
    <property type="evidence" value="ECO:0007669"/>
    <property type="project" value="UniProtKB-UniRule"/>
</dbReference>
<dbReference type="Gene3D" id="3.40.50.720">
    <property type="entry name" value="NAD(P)-binding Rossmann-like Domain"/>
    <property type="match status" value="1"/>
</dbReference>